<dbReference type="Proteomes" id="UP000274515">
    <property type="component" value="Unassembled WGS sequence"/>
</dbReference>
<keyword evidence="3" id="KW-1185">Reference proteome</keyword>
<name>A0A426JV68_9PSEU</name>
<gene>
    <name evidence="2" type="ORF">EIL87_12365</name>
</gene>
<proteinExistence type="predicted"/>
<evidence type="ECO:0000313" key="3">
    <source>
        <dbReference type="Proteomes" id="UP000274515"/>
    </source>
</evidence>
<dbReference type="OrthoDB" id="3701184at2"/>
<organism evidence="2 3">
    <name type="scientific">Saccharopolyspora rhizosphaerae</name>
    <dbReference type="NCBI Taxonomy" id="2492662"/>
    <lineage>
        <taxon>Bacteria</taxon>
        <taxon>Bacillati</taxon>
        <taxon>Actinomycetota</taxon>
        <taxon>Actinomycetes</taxon>
        <taxon>Pseudonocardiales</taxon>
        <taxon>Pseudonocardiaceae</taxon>
        <taxon>Saccharopolyspora</taxon>
    </lineage>
</organism>
<dbReference type="RefSeq" id="WP_125090387.1">
    <property type="nucleotide sequence ID" value="NZ_RSAA01000010.1"/>
</dbReference>
<evidence type="ECO:0000313" key="2">
    <source>
        <dbReference type="EMBL" id="RRO17060.1"/>
    </source>
</evidence>
<accession>A0A426JV68</accession>
<dbReference type="EMBL" id="RSAA01000010">
    <property type="protein sequence ID" value="RRO17060.1"/>
    <property type="molecule type" value="Genomic_DNA"/>
</dbReference>
<dbReference type="AlphaFoldDB" id="A0A426JV68"/>
<comment type="caution">
    <text evidence="2">The sequence shown here is derived from an EMBL/GenBank/DDBJ whole genome shotgun (WGS) entry which is preliminary data.</text>
</comment>
<protein>
    <submittedName>
        <fullName evidence="2">Uncharacterized protein</fullName>
    </submittedName>
</protein>
<keyword evidence="1" id="KW-0472">Membrane</keyword>
<evidence type="ECO:0000256" key="1">
    <source>
        <dbReference type="SAM" id="Phobius"/>
    </source>
</evidence>
<reference evidence="2 3" key="1">
    <citation type="submission" date="2018-11" db="EMBL/GenBank/DDBJ databases">
        <title>Saccharopolyspora rhizosphaerae sp. nov., an actinomycete isolated from rhizosphere soil in Thailand.</title>
        <authorList>
            <person name="Intra B."/>
            <person name="Euanorasetr J."/>
            <person name="Take A."/>
            <person name="Inahashi Y."/>
            <person name="Mori M."/>
            <person name="Panbangred W."/>
            <person name="Matsumoto A."/>
        </authorList>
    </citation>
    <scope>NUCLEOTIDE SEQUENCE [LARGE SCALE GENOMIC DNA]</scope>
    <source>
        <strain evidence="2 3">H219</strain>
    </source>
</reference>
<keyword evidence="1" id="KW-1133">Transmembrane helix</keyword>
<feature type="transmembrane region" description="Helical" evidence="1">
    <location>
        <begin position="12"/>
        <end position="32"/>
    </location>
</feature>
<sequence>MTSFARGRDNGSVSVLVAVLVPCLLLLCALLVDGADRLRVRARADAVAAETARSALTALDTRHTTVTLEPAAAAAAARRYLVATGHTGTVSLQGPSSVAATVTYTEPAAIGLLWDVHTVTGHATATLQSDGGAGP</sequence>
<keyword evidence="1" id="KW-0812">Transmembrane</keyword>